<dbReference type="OrthoDB" id="214554at2157"/>
<feature type="transmembrane region" description="Helical" evidence="1">
    <location>
        <begin position="113"/>
        <end position="132"/>
    </location>
</feature>
<dbReference type="InterPro" id="IPR000620">
    <property type="entry name" value="EamA_dom"/>
</dbReference>
<evidence type="ECO:0000313" key="3">
    <source>
        <dbReference type="EMBL" id="RFA96001.1"/>
    </source>
</evidence>
<feature type="transmembrane region" description="Helical" evidence="1">
    <location>
        <begin position="31"/>
        <end position="50"/>
    </location>
</feature>
<dbReference type="EMBL" id="NMUF01000046">
    <property type="protein sequence ID" value="RFA96001.1"/>
    <property type="molecule type" value="Genomic_DNA"/>
</dbReference>
<feature type="transmembrane region" description="Helical" evidence="1">
    <location>
        <begin position="164"/>
        <end position="185"/>
    </location>
</feature>
<keyword evidence="1" id="KW-0812">Transmembrane</keyword>
<feature type="transmembrane region" description="Helical" evidence="1">
    <location>
        <begin position="79"/>
        <end position="101"/>
    </location>
</feature>
<keyword evidence="1" id="KW-0472">Membrane</keyword>
<dbReference type="EMBL" id="NMUE01000008">
    <property type="protein sequence ID" value="RFA97175.1"/>
    <property type="molecule type" value="Genomic_DNA"/>
</dbReference>
<dbReference type="AlphaFoldDB" id="A0A371QYW2"/>
<dbReference type="SUPFAM" id="SSF103481">
    <property type="entry name" value="Multidrug resistance efflux transporter EmrE"/>
    <property type="match status" value="1"/>
</dbReference>
<feature type="transmembrane region" description="Helical" evidence="1">
    <location>
        <begin position="138"/>
        <end position="157"/>
    </location>
</feature>
<dbReference type="InterPro" id="IPR037185">
    <property type="entry name" value="EmrE-like"/>
</dbReference>
<dbReference type="GO" id="GO:0016020">
    <property type="term" value="C:membrane"/>
    <property type="evidence" value="ECO:0007669"/>
    <property type="project" value="InterPro"/>
</dbReference>
<evidence type="ECO:0000313" key="6">
    <source>
        <dbReference type="Proteomes" id="UP000257123"/>
    </source>
</evidence>
<sequence>MLWLLPVGILAISSAAILIRLTPADPLAITFWRLAFATLIVLLIGVWRGLELPRGRALAYSIASGLFLAVHFLSWIPSLFLTTVAASTTLVNIHPIFMLFLSRRIGERVSGTTAAGVAVAVLGSVLITFSPGGLAGNILAIIGALSFAGYLALGRIIRLSVGTFGYVAVAYGVASLVSLVAAVLLRANLTQYDAHTFLMFLLIASIPMMLGHTVFNYLLGKHRAITIAVSTLGEPVGATLLAVPILGELPRGTVRAELPSVGPLEIPVEAIGIVLTLIGLLFVIREEIKGTD</sequence>
<organism evidence="3 5">
    <name type="scientific">Pyrobaculum aerophilum</name>
    <dbReference type="NCBI Taxonomy" id="13773"/>
    <lineage>
        <taxon>Archaea</taxon>
        <taxon>Thermoproteota</taxon>
        <taxon>Thermoprotei</taxon>
        <taxon>Thermoproteales</taxon>
        <taxon>Thermoproteaceae</taxon>
        <taxon>Pyrobaculum</taxon>
    </lineage>
</organism>
<feature type="domain" description="EamA" evidence="2">
    <location>
        <begin position="6"/>
        <end position="128"/>
    </location>
</feature>
<reference evidence="5 6" key="1">
    <citation type="submission" date="2017-07" db="EMBL/GenBank/DDBJ databases">
        <title>Draft genome sequence of aerobic hyperthermophilic archaea, Pyrobaculum aerophilum YKB31 and YKB32.</title>
        <authorList>
            <person name="Mochizuki T."/>
            <person name="Berliner A.J."/>
            <person name="Yoshida-Takashima Y."/>
            <person name="Takaki Y."/>
            <person name="Nunoura T."/>
            <person name="Takai K."/>
        </authorList>
    </citation>
    <scope>NUCLEOTIDE SEQUENCE [LARGE SCALE GENOMIC DNA]</scope>
    <source>
        <strain evidence="4 6">YKB31</strain>
        <strain evidence="3 5">YKB32</strain>
    </source>
</reference>
<feature type="transmembrane region" description="Helical" evidence="1">
    <location>
        <begin position="197"/>
        <end position="218"/>
    </location>
</feature>
<dbReference type="Proteomes" id="UP000257123">
    <property type="component" value="Unassembled WGS sequence"/>
</dbReference>
<proteinExistence type="predicted"/>
<dbReference type="RefSeq" id="WP_116420752.1">
    <property type="nucleotide sequence ID" value="NZ_NMUE01000008.1"/>
</dbReference>
<protein>
    <submittedName>
        <fullName evidence="3">Multidrug transporter</fullName>
    </submittedName>
</protein>
<accession>A0A371QYW2</accession>
<name>A0A371QYW2_9CREN</name>
<evidence type="ECO:0000313" key="4">
    <source>
        <dbReference type="EMBL" id="RFA97175.1"/>
    </source>
</evidence>
<comment type="caution">
    <text evidence="3">The sequence shown here is derived from an EMBL/GenBank/DDBJ whole genome shotgun (WGS) entry which is preliminary data.</text>
</comment>
<feature type="transmembrane region" description="Helical" evidence="1">
    <location>
        <begin position="266"/>
        <end position="284"/>
    </location>
</feature>
<feature type="transmembrane region" description="Helical" evidence="1">
    <location>
        <begin position="225"/>
        <end position="246"/>
    </location>
</feature>
<feature type="transmembrane region" description="Helical" evidence="1">
    <location>
        <begin position="57"/>
        <end position="73"/>
    </location>
</feature>
<feature type="domain" description="EamA" evidence="2">
    <location>
        <begin position="135"/>
        <end position="250"/>
    </location>
</feature>
<evidence type="ECO:0000259" key="2">
    <source>
        <dbReference type="Pfam" id="PF00892"/>
    </source>
</evidence>
<keyword evidence="1" id="KW-1133">Transmembrane helix</keyword>
<evidence type="ECO:0000256" key="1">
    <source>
        <dbReference type="SAM" id="Phobius"/>
    </source>
</evidence>
<evidence type="ECO:0000313" key="5">
    <source>
        <dbReference type="Proteomes" id="UP000256877"/>
    </source>
</evidence>
<dbReference type="PANTHER" id="PTHR22911">
    <property type="entry name" value="ACYL-MALONYL CONDENSING ENZYME-RELATED"/>
    <property type="match status" value="1"/>
</dbReference>
<gene>
    <name evidence="4" type="ORF">CGL51_03855</name>
    <name evidence="3" type="ORF">CGL52_11950</name>
</gene>
<dbReference type="Pfam" id="PF00892">
    <property type="entry name" value="EamA"/>
    <property type="match status" value="2"/>
</dbReference>
<dbReference type="PANTHER" id="PTHR22911:SF76">
    <property type="entry name" value="EAMA DOMAIN-CONTAINING PROTEIN"/>
    <property type="match status" value="1"/>
</dbReference>
<dbReference type="Proteomes" id="UP000256877">
    <property type="component" value="Unassembled WGS sequence"/>
</dbReference>